<comment type="similarity">
    <text evidence="3 10">Belongs to the Deltex family.</text>
</comment>
<evidence type="ECO:0000256" key="6">
    <source>
        <dbReference type="ARBA" id="ARBA00022737"/>
    </source>
</evidence>
<dbReference type="SMART" id="SM00678">
    <property type="entry name" value="WWE"/>
    <property type="match status" value="2"/>
</dbReference>
<dbReference type="GO" id="GO:0008270">
    <property type="term" value="F:zinc ion binding"/>
    <property type="evidence" value="ECO:0007669"/>
    <property type="project" value="UniProtKB-KW"/>
</dbReference>
<gene>
    <name evidence="13" type="ORF">Baya_10277</name>
</gene>
<feature type="region of interest" description="Disordered" evidence="11">
    <location>
        <begin position="178"/>
        <end position="203"/>
    </location>
</feature>
<dbReference type="EC" id="2.3.2.27" evidence="10"/>
<sequence>MATASGFTSGVSGSRSGGSLSVSASGAGSQTQGMAAVWEWQDDAGFWRPYSSQVSCFIEQCLQHHRSAGPAVTTISLGQSDPSLAAYIIDIPSLKQFRQDTGKIRSVRRSLFPQSSALGNGVLWEWANDEGGWTAYEMHTSGLVERGYQSRQATLDLVPHGQNYVVDFTSLEQINKSSGFRRRVRRQTGTPYPPASASSTGSIIHSGPTCTCQQCLSHGPMPGRSRHSFSAGAGPSSAYSPYPRRPLSVGNTAWGGPWSPAATSMAHHSGPVQSFQATPNGLRGDFCNLSARKNGALPKDRTRVTSCLPPSVAKPDGLQLLILCRYSWLKRSQVDDTHCQSSSMSRDAPTCAPHHSMQPPPHLWLACFSFWLITFPLLSPLPSLPPLHVFRLPLGAGCPGMASILMSAAGLGVRFMTNPPRQAQPSPGQLPVQKPEEVIKKYMEEVGTIPDELKKTELHCVILGLHDMHGASVMSPSGYDSPEGGSQTLQPSTVGKFTKCGHTLHMLCMLAMYNNGNKDGSLQCPSCKTIYGEKTGTQPKGKMEIYSIPQSLPGHPDCGTIQIVYNIPPGIQGTEHPNPGQPYTCRGFPRFCFLPDNDKGRKVLELLKVAWTRRLIFTVGTSNTTGEPDTVVWNEIHHKTEMLSNVSGHGYPDPNYLDNVLAELAAQGVTEDCLRRDTPRPREPE</sequence>
<name>A0A556UY15_BAGYA</name>
<feature type="domain" description="WWE" evidence="12">
    <location>
        <begin position="24"/>
        <end position="109"/>
    </location>
</feature>
<dbReference type="GO" id="GO:0007219">
    <property type="term" value="P:Notch signaling pathway"/>
    <property type="evidence" value="ECO:0007669"/>
    <property type="project" value="UniProtKB-KW"/>
</dbReference>
<dbReference type="AlphaFoldDB" id="A0A556UY15"/>
<dbReference type="Gene3D" id="3.30.720.50">
    <property type="match status" value="2"/>
</dbReference>
<dbReference type="InterPro" id="IPR037197">
    <property type="entry name" value="WWE_dom_sf"/>
</dbReference>
<organism evidence="13 14">
    <name type="scientific">Bagarius yarrelli</name>
    <name type="common">Goonch</name>
    <name type="synonym">Bagrus yarrelli</name>
    <dbReference type="NCBI Taxonomy" id="175774"/>
    <lineage>
        <taxon>Eukaryota</taxon>
        <taxon>Metazoa</taxon>
        <taxon>Chordata</taxon>
        <taxon>Craniata</taxon>
        <taxon>Vertebrata</taxon>
        <taxon>Euteleostomi</taxon>
        <taxon>Actinopterygii</taxon>
        <taxon>Neopterygii</taxon>
        <taxon>Teleostei</taxon>
        <taxon>Ostariophysi</taxon>
        <taxon>Siluriformes</taxon>
        <taxon>Sisoridae</taxon>
        <taxon>Sisorinae</taxon>
        <taxon>Bagarius</taxon>
    </lineage>
</organism>
<dbReference type="InterPro" id="IPR039396">
    <property type="entry name" value="Deltex_C"/>
</dbReference>
<dbReference type="CDD" id="cd09633">
    <property type="entry name" value="Deltex_C"/>
    <property type="match status" value="1"/>
</dbReference>
<dbReference type="GO" id="GO:0061630">
    <property type="term" value="F:ubiquitin protein ligase activity"/>
    <property type="evidence" value="ECO:0007669"/>
    <property type="project" value="UniProtKB-UniRule"/>
</dbReference>
<comment type="subcellular location">
    <subcellularLocation>
        <location evidence="10">Cytoplasm</location>
    </subcellularLocation>
</comment>
<evidence type="ECO:0000256" key="9">
    <source>
        <dbReference type="ARBA" id="ARBA00022976"/>
    </source>
</evidence>
<dbReference type="Gene3D" id="3.30.390.130">
    <property type="match status" value="1"/>
</dbReference>
<keyword evidence="7 10" id="KW-0863">Zinc-finger</keyword>
<accession>A0A556UY15</accession>
<evidence type="ECO:0000256" key="10">
    <source>
        <dbReference type="RuleBase" id="RU367105"/>
    </source>
</evidence>
<dbReference type="Pfam" id="PF02825">
    <property type="entry name" value="WWE"/>
    <property type="match status" value="2"/>
</dbReference>
<feature type="region of interest" description="Disordered" evidence="11">
    <location>
        <begin position="1"/>
        <end position="25"/>
    </location>
</feature>
<comment type="catalytic activity">
    <reaction evidence="1 10">
        <text>S-ubiquitinyl-[E2 ubiquitin-conjugating enzyme]-L-cysteine + [acceptor protein]-L-lysine = [E2 ubiquitin-conjugating enzyme]-L-cysteine + N(6)-ubiquitinyl-[acceptor protein]-L-lysine.</text>
        <dbReference type="EC" id="2.3.2.27"/>
    </reaction>
</comment>
<dbReference type="InterPro" id="IPR039398">
    <property type="entry name" value="Deltex_fam"/>
</dbReference>
<dbReference type="InterPro" id="IPR018123">
    <property type="entry name" value="WWE-dom_subgr"/>
</dbReference>
<keyword evidence="4 10" id="KW-0808">Transferase</keyword>
<evidence type="ECO:0000256" key="4">
    <source>
        <dbReference type="ARBA" id="ARBA00022679"/>
    </source>
</evidence>
<feature type="region of interest" description="Disordered" evidence="11">
    <location>
        <begin position="221"/>
        <end position="242"/>
    </location>
</feature>
<comment type="caution">
    <text evidence="13">The sequence shown here is derived from an EMBL/GenBank/DDBJ whole genome shotgun (WGS) entry which is preliminary data.</text>
</comment>
<dbReference type="SUPFAM" id="SSF117839">
    <property type="entry name" value="WWE domain"/>
    <property type="match status" value="2"/>
</dbReference>
<comment type="pathway">
    <text evidence="2 10">Protein modification; protein ubiquitination.</text>
</comment>
<feature type="domain" description="WWE" evidence="12">
    <location>
        <begin position="110"/>
        <end position="186"/>
    </location>
</feature>
<reference evidence="13 14" key="1">
    <citation type="journal article" date="2019" name="Genome Biol. Evol.">
        <title>Whole-Genome Sequencing of the Giant Devil Catfish, Bagarius yarrelli.</title>
        <authorList>
            <person name="Jiang W."/>
            <person name="Lv Y."/>
            <person name="Cheng L."/>
            <person name="Yang K."/>
            <person name="Chao B."/>
            <person name="Wang X."/>
            <person name="Li Y."/>
            <person name="Pan X."/>
            <person name="You X."/>
            <person name="Zhang Y."/>
            <person name="Yang J."/>
            <person name="Li J."/>
            <person name="Zhang X."/>
            <person name="Liu S."/>
            <person name="Sun C."/>
            <person name="Yang J."/>
            <person name="Shi Q."/>
        </authorList>
    </citation>
    <scope>NUCLEOTIDE SEQUENCE [LARGE SCALE GENOMIC DNA]</scope>
    <source>
        <strain evidence="13">JWS20170419001</strain>
        <tissue evidence="13">Muscle</tissue>
    </source>
</reference>
<dbReference type="PANTHER" id="PTHR12622">
    <property type="entry name" value="DELTEX-RELATED"/>
    <property type="match status" value="1"/>
</dbReference>
<dbReference type="FunFam" id="3.30.390.130:FF:000001">
    <property type="entry name" value="Probable E3 ubiquitin-protein ligase DTX3"/>
    <property type="match status" value="1"/>
</dbReference>
<keyword evidence="9" id="KW-0914">Notch signaling pathway</keyword>
<evidence type="ECO:0000256" key="1">
    <source>
        <dbReference type="ARBA" id="ARBA00000900"/>
    </source>
</evidence>
<keyword evidence="6" id="KW-0677">Repeat</keyword>
<evidence type="ECO:0000313" key="14">
    <source>
        <dbReference type="Proteomes" id="UP000319801"/>
    </source>
</evidence>
<proteinExistence type="inferred from homology"/>
<keyword evidence="5 10" id="KW-0479">Metal-binding</keyword>
<evidence type="ECO:0000256" key="5">
    <source>
        <dbReference type="ARBA" id="ARBA00022723"/>
    </source>
</evidence>
<keyword evidence="8 10" id="KW-0862">Zinc</keyword>
<dbReference type="UniPathway" id="UPA00143"/>
<dbReference type="PROSITE" id="PS50918">
    <property type="entry name" value="WWE"/>
    <property type="match status" value="2"/>
</dbReference>
<dbReference type="EMBL" id="VCAZ01000075">
    <property type="protein sequence ID" value="TSP36105.1"/>
    <property type="molecule type" value="Genomic_DNA"/>
</dbReference>
<dbReference type="Proteomes" id="UP000319801">
    <property type="component" value="Unassembled WGS sequence"/>
</dbReference>
<dbReference type="SUPFAM" id="SSF57850">
    <property type="entry name" value="RING/U-box"/>
    <property type="match status" value="1"/>
</dbReference>
<evidence type="ECO:0000259" key="12">
    <source>
        <dbReference type="PROSITE" id="PS50918"/>
    </source>
</evidence>
<dbReference type="OrthoDB" id="2449614at2759"/>
<dbReference type="Gene3D" id="3.30.40.10">
    <property type="entry name" value="Zinc/RING finger domain, C3HC4 (zinc finger)"/>
    <property type="match status" value="1"/>
</dbReference>
<dbReference type="InterPro" id="IPR013083">
    <property type="entry name" value="Znf_RING/FYVE/PHD"/>
</dbReference>
<feature type="compositionally biased region" description="Low complexity" evidence="11">
    <location>
        <begin position="230"/>
        <end position="242"/>
    </location>
</feature>
<protein>
    <recommendedName>
        <fullName evidence="10">E3 ubiquitin-protein ligase</fullName>
        <ecNumber evidence="10">2.3.2.27</ecNumber>
    </recommendedName>
</protein>
<evidence type="ECO:0000256" key="7">
    <source>
        <dbReference type="ARBA" id="ARBA00022771"/>
    </source>
</evidence>
<evidence type="ECO:0000256" key="11">
    <source>
        <dbReference type="SAM" id="MobiDB-lite"/>
    </source>
</evidence>
<dbReference type="Pfam" id="PF18102">
    <property type="entry name" value="DTC"/>
    <property type="match status" value="1"/>
</dbReference>
<evidence type="ECO:0000256" key="3">
    <source>
        <dbReference type="ARBA" id="ARBA00009413"/>
    </source>
</evidence>
<evidence type="ECO:0000256" key="8">
    <source>
        <dbReference type="ARBA" id="ARBA00022833"/>
    </source>
</evidence>
<dbReference type="InterPro" id="IPR004170">
    <property type="entry name" value="WWE_dom"/>
</dbReference>
<dbReference type="GO" id="GO:0016567">
    <property type="term" value="P:protein ubiquitination"/>
    <property type="evidence" value="ECO:0007669"/>
    <property type="project" value="UniProtKB-UniRule"/>
</dbReference>
<evidence type="ECO:0000313" key="13">
    <source>
        <dbReference type="EMBL" id="TSP36105.1"/>
    </source>
</evidence>
<keyword evidence="14" id="KW-1185">Reference proteome</keyword>
<evidence type="ECO:0000256" key="2">
    <source>
        <dbReference type="ARBA" id="ARBA00004906"/>
    </source>
</evidence>
<dbReference type="GO" id="GO:0005737">
    <property type="term" value="C:cytoplasm"/>
    <property type="evidence" value="ECO:0007669"/>
    <property type="project" value="UniProtKB-SubCell"/>
</dbReference>
<keyword evidence="10" id="KW-0963">Cytoplasm</keyword>
<dbReference type="InterPro" id="IPR039399">
    <property type="entry name" value="Deltex_C_sf"/>
</dbReference>